<reference evidence="1" key="1">
    <citation type="journal article" date="2019" name="Sci. Rep.">
        <title>Draft genome of Tanacetum cinerariifolium, the natural source of mosquito coil.</title>
        <authorList>
            <person name="Yamashiro T."/>
            <person name="Shiraishi A."/>
            <person name="Satake H."/>
            <person name="Nakayama K."/>
        </authorList>
    </citation>
    <scope>NUCLEOTIDE SEQUENCE</scope>
</reference>
<keyword evidence="1" id="KW-0548">Nucleotidyltransferase</keyword>
<sequence>MAPKRTTITTTTPMIDAAIKAQIAQGVATALAKYEANRGCGNGDDSHDSGSGRRRERAARECTYSDFLKCQPLNFKGSNEVKKYVGGLPGMIHESVMASKPKTMQDAIEFATELVDQKIRTFADHQEDLNLCALNATTIMMGSVHQGATIARKLSIWPVIVGVLLMAEDKSEEKRLEDVPIIRDFPEVFPEDLLGIPPTRQVEFQIDLIPDVAHVARAPYLFALSKTKEFTPILALPEGDENFIVYCDASYKGLAPGKANVVVDTLSKKERIMPLRVRALVMTIGLDLPKQILEAQTEARKPENLKAKDKSYADVRSKPLDFQVEDRVMLKVSPWKGVIRFEIMDREVKRLRQSCIPIIKVRWNSRRGPEFTWECEDQFKKKY</sequence>
<accession>A0A699HPW1</accession>
<organism evidence="1">
    <name type="scientific">Tanacetum cinerariifolium</name>
    <name type="common">Dalmatian daisy</name>
    <name type="synonym">Chrysanthemum cinerariifolium</name>
    <dbReference type="NCBI Taxonomy" id="118510"/>
    <lineage>
        <taxon>Eukaryota</taxon>
        <taxon>Viridiplantae</taxon>
        <taxon>Streptophyta</taxon>
        <taxon>Embryophyta</taxon>
        <taxon>Tracheophyta</taxon>
        <taxon>Spermatophyta</taxon>
        <taxon>Magnoliopsida</taxon>
        <taxon>eudicotyledons</taxon>
        <taxon>Gunneridae</taxon>
        <taxon>Pentapetalae</taxon>
        <taxon>asterids</taxon>
        <taxon>campanulids</taxon>
        <taxon>Asterales</taxon>
        <taxon>Asteraceae</taxon>
        <taxon>Asteroideae</taxon>
        <taxon>Anthemideae</taxon>
        <taxon>Anthemidinae</taxon>
        <taxon>Tanacetum</taxon>
    </lineage>
</organism>
<evidence type="ECO:0000313" key="1">
    <source>
        <dbReference type="EMBL" id="GEY59675.1"/>
    </source>
</evidence>
<keyword evidence="1" id="KW-0808">Transferase</keyword>
<gene>
    <name evidence="1" type="ORF">Tci_431649</name>
</gene>
<keyword evidence="1" id="KW-0695">RNA-directed DNA polymerase</keyword>
<name>A0A699HPW1_TANCI</name>
<comment type="caution">
    <text evidence="1">The sequence shown here is derived from an EMBL/GenBank/DDBJ whole genome shotgun (WGS) entry which is preliminary data.</text>
</comment>
<proteinExistence type="predicted"/>
<dbReference type="GO" id="GO:0003964">
    <property type="term" value="F:RNA-directed DNA polymerase activity"/>
    <property type="evidence" value="ECO:0007669"/>
    <property type="project" value="UniProtKB-KW"/>
</dbReference>
<protein>
    <submittedName>
        <fullName evidence="1">Reverse transcriptase domain-containing protein</fullName>
    </submittedName>
</protein>
<dbReference type="EMBL" id="BKCJ010192114">
    <property type="protein sequence ID" value="GEY59675.1"/>
    <property type="molecule type" value="Genomic_DNA"/>
</dbReference>
<dbReference type="AlphaFoldDB" id="A0A699HPW1"/>